<keyword evidence="2" id="KW-1185">Reference proteome</keyword>
<comment type="caution">
    <text evidence="1">The sequence shown here is derived from an EMBL/GenBank/DDBJ whole genome shotgun (WGS) entry which is preliminary data.</text>
</comment>
<reference evidence="1 2" key="1">
    <citation type="submission" date="2024-06" db="EMBL/GenBank/DDBJ databases">
        <title>Genomic Encyclopedia of Type Strains, Phase V (KMG-V): Genome sequencing to study the core and pangenomes of soil and plant-associated prokaryotes.</title>
        <authorList>
            <person name="Whitman W."/>
        </authorList>
    </citation>
    <scope>NUCLEOTIDE SEQUENCE [LARGE SCALE GENOMIC DNA]</scope>
    <source>
        <strain evidence="1 2">USDA 160</strain>
    </source>
</reference>
<sequence>MATLNRRNLPGDYSELLPICPSRVAWSRTKMAHFPRSLSSLTDRPRRLALLAVLAMAALPSTADARIGGYDGIWNVTFATTRGNCSSGYSVPFTVTGGRVSSAGGGRVSGRVNRSGAVAVQVSVGASHASGGGRLAGMVGAGSWNGVISGDRCSGTWHATRS</sequence>
<evidence type="ECO:0000313" key="1">
    <source>
        <dbReference type="EMBL" id="MET4716700.1"/>
    </source>
</evidence>
<gene>
    <name evidence="1" type="ORF">ABIF63_000806</name>
</gene>
<proteinExistence type="predicted"/>
<name>A0ABV2RJD5_BRAJP</name>
<dbReference type="EMBL" id="JBEPTQ010000002">
    <property type="protein sequence ID" value="MET4716700.1"/>
    <property type="molecule type" value="Genomic_DNA"/>
</dbReference>
<organism evidence="1 2">
    <name type="scientific">Bradyrhizobium japonicum</name>
    <dbReference type="NCBI Taxonomy" id="375"/>
    <lineage>
        <taxon>Bacteria</taxon>
        <taxon>Pseudomonadati</taxon>
        <taxon>Pseudomonadota</taxon>
        <taxon>Alphaproteobacteria</taxon>
        <taxon>Hyphomicrobiales</taxon>
        <taxon>Nitrobacteraceae</taxon>
        <taxon>Bradyrhizobium</taxon>
    </lineage>
</organism>
<evidence type="ECO:0008006" key="3">
    <source>
        <dbReference type="Google" id="ProtNLM"/>
    </source>
</evidence>
<protein>
    <recommendedName>
        <fullName evidence="3">Heme utilization protein</fullName>
    </recommendedName>
</protein>
<dbReference type="Proteomes" id="UP001549291">
    <property type="component" value="Unassembled WGS sequence"/>
</dbReference>
<accession>A0ABV2RJD5</accession>
<evidence type="ECO:0000313" key="2">
    <source>
        <dbReference type="Proteomes" id="UP001549291"/>
    </source>
</evidence>